<dbReference type="Gene3D" id="2.60.120.200">
    <property type="match status" value="2"/>
</dbReference>
<evidence type="ECO:0000256" key="1">
    <source>
        <dbReference type="SAM" id="SignalP"/>
    </source>
</evidence>
<evidence type="ECO:0000313" key="3">
    <source>
        <dbReference type="Proteomes" id="UP000249375"/>
    </source>
</evidence>
<dbReference type="AlphaFoldDB" id="A0A5P8E771"/>
<dbReference type="Gene3D" id="3.20.20.80">
    <property type="entry name" value="Glycosidases"/>
    <property type="match status" value="1"/>
</dbReference>
<dbReference type="EMBL" id="CP033459">
    <property type="protein sequence ID" value="QFQ12875.1"/>
    <property type="molecule type" value="Genomic_DNA"/>
</dbReference>
<gene>
    <name evidence="2" type="ORF">C7Y71_007515</name>
</gene>
<dbReference type="GO" id="GO:0004553">
    <property type="term" value="F:hydrolase activity, hydrolyzing O-glycosyl compounds"/>
    <property type="evidence" value="ECO:0007669"/>
    <property type="project" value="UniProtKB-ARBA"/>
</dbReference>
<dbReference type="InterPro" id="IPR017853">
    <property type="entry name" value="GH"/>
</dbReference>
<proteinExistence type="predicted"/>
<name>A0A5P8E771_9BACT</name>
<keyword evidence="1" id="KW-0732">Signal</keyword>
<dbReference type="SUPFAM" id="SSF49899">
    <property type="entry name" value="Concanavalin A-like lectins/glucanases"/>
    <property type="match status" value="2"/>
</dbReference>
<dbReference type="OrthoDB" id="976756at2"/>
<evidence type="ECO:0000313" key="2">
    <source>
        <dbReference type="EMBL" id="QFQ12875.1"/>
    </source>
</evidence>
<dbReference type="SUPFAM" id="SSF51445">
    <property type="entry name" value="(Trans)glycosidases"/>
    <property type="match status" value="1"/>
</dbReference>
<dbReference type="Gene3D" id="3.40.5.30">
    <property type="entry name" value="(Trans)glycosidases - domain 2"/>
    <property type="match status" value="1"/>
</dbReference>
<dbReference type="InterPro" id="IPR013320">
    <property type="entry name" value="ConA-like_dom_sf"/>
</dbReference>
<organism evidence="2 3">
    <name type="scientific">Pseudoprevotella muciniphila</name>
    <dbReference type="NCBI Taxonomy" id="2133944"/>
    <lineage>
        <taxon>Bacteria</taxon>
        <taxon>Pseudomonadati</taxon>
        <taxon>Bacteroidota</taxon>
        <taxon>Bacteroidia</taxon>
        <taxon>Bacteroidales</taxon>
        <taxon>Prevotellaceae</taxon>
        <taxon>Pseudoprevotella</taxon>
    </lineage>
</organism>
<accession>A0A5P8E771</accession>
<dbReference type="Proteomes" id="UP000249375">
    <property type="component" value="Chromosome"/>
</dbReference>
<reference evidence="2 3" key="1">
    <citation type="submission" date="2018-11" db="EMBL/GenBank/DDBJ databases">
        <authorList>
            <person name="Na S.W."/>
            <person name="Baik M."/>
        </authorList>
    </citation>
    <scope>NUCLEOTIDE SEQUENCE [LARGE SCALE GENOMIC DNA]</scope>
    <source>
        <strain evidence="2 3">E39</strain>
    </source>
</reference>
<feature type="chain" id="PRO_5024286006" description="GH18 domain-containing protein" evidence="1">
    <location>
        <begin position="24"/>
        <end position="819"/>
    </location>
</feature>
<dbReference type="KEGG" id="alq:C7Y71_007515"/>
<dbReference type="RefSeq" id="WP_111897944.1">
    <property type="nucleotide sequence ID" value="NZ_CP033459.1"/>
</dbReference>
<keyword evidence="3" id="KW-1185">Reference proteome</keyword>
<dbReference type="Pfam" id="PF13385">
    <property type="entry name" value="Laminin_G_3"/>
    <property type="match status" value="2"/>
</dbReference>
<protein>
    <recommendedName>
        <fullName evidence="4">GH18 domain-containing protein</fullName>
    </recommendedName>
</protein>
<feature type="signal peptide" evidence="1">
    <location>
        <begin position="1"/>
        <end position="23"/>
    </location>
</feature>
<dbReference type="GO" id="GO:0005975">
    <property type="term" value="P:carbohydrate metabolic process"/>
    <property type="evidence" value="ECO:0007669"/>
    <property type="project" value="UniProtKB-ARBA"/>
</dbReference>
<sequence length="819" mass="92233">MKIFRKALSILMMFVLTSSLCQAQVENYCLRLSQGGSVNCGPMPELDGLSSFTVQLWFNADQWTEGATLLSRGDDLSVTLGKANIINVKMRGTTFSAKSNDFVAGKWIPLMILSTANATQVFVDNTSVRTLSMSRKQPETGASFIIGGDNYIGRIDEIRLWSAELSSEYEYFTHTTLNKWVPQLSDLVAYFKFDQPWCDNIVDYKPLFDTKAQNNHHGILSSTGASREKVTDNSEGLPYLLMGGYTETKRFFDSAIEVDKYLLSNDLIILGLQSYSDGHVKPHTSNDHATVRNGTYLENYKTTKFTGVISLNGSLNSYIRCPETVFSPSNGFTIETWICIDEWQEGAYIFKKENTNVGKGFSVRLGSESSRELIVRIDGREYFFTNTLRTGSWAHLAITPGSGDNALICNVTGRTIGPNAKSDADKNVIPSDMSGMSLSIGLNLNAKFDETMIWNYTHSFDEIAKHRNGTIAMPGPDKKLNNDLMWTNLAWYRYDYPDDLGFDFYSQDEWRNIMARCYDGYTGYKIRISVKDHDGWQSTIADANKRKIFAADLAKESKYYDGVELDMEWMDGLQTNLGLLADEILAVLPKGKTFMISHHQYGAYQFPKNKINKLDGYTFQQYGPQGGWESIGAFKNGYNAFINYGYPKDKIYLSYATTLTNGFINGKYGRAPIGYNWGIIGEDYVPATNGERESGTWSDNKGTYTFYFSGPVNVYNRAKFVRDNQIKGLFYWDLVNDLSPSHKYCLARNANYALNANVDPRVESVTPNYPTAINKVVLDKNEKAVLDNNAATYDLQGRRINPSANYRGIVIQNGKKIMK</sequence>
<evidence type="ECO:0008006" key="4">
    <source>
        <dbReference type="Google" id="ProtNLM"/>
    </source>
</evidence>